<evidence type="ECO:0000256" key="6">
    <source>
        <dbReference type="PROSITE-ProRule" id="PRU01091"/>
    </source>
</evidence>
<accession>A0ABY2S893</accession>
<dbReference type="InterPro" id="IPR036388">
    <property type="entry name" value="WH-like_DNA-bd_sf"/>
</dbReference>
<dbReference type="PANTHER" id="PTHR48111:SF1">
    <property type="entry name" value="TWO-COMPONENT RESPONSE REGULATOR ORR33"/>
    <property type="match status" value="1"/>
</dbReference>
<reference evidence="8 9" key="1">
    <citation type="journal article" date="2015" name="Antonie Van Leeuwenhoek">
        <title>Prauserella endophytica sp. nov., an endophytic actinobacterium isolated from Tamarix taklamakanensis.</title>
        <authorList>
            <person name="Liu J.M."/>
            <person name="Habden X."/>
            <person name="Guo L."/>
            <person name="Tuo L."/>
            <person name="Jiang Z.K."/>
            <person name="Liu S.W."/>
            <person name="Liu X.F."/>
            <person name="Chen L."/>
            <person name="Li R.F."/>
            <person name="Zhang Y.Q."/>
            <person name="Sun C.H."/>
        </authorList>
    </citation>
    <scope>NUCLEOTIDE SEQUENCE [LARGE SCALE GENOMIC DNA]</scope>
    <source>
        <strain evidence="8 9">CGMCC 4.7182</strain>
    </source>
</reference>
<dbReference type="SMART" id="SM00862">
    <property type="entry name" value="Trans_reg_C"/>
    <property type="match status" value="1"/>
</dbReference>
<dbReference type="SUPFAM" id="SSF46894">
    <property type="entry name" value="C-terminal effector domain of the bipartite response regulators"/>
    <property type="match status" value="1"/>
</dbReference>
<feature type="domain" description="OmpR/PhoB-type" evidence="7">
    <location>
        <begin position="17"/>
        <end position="117"/>
    </location>
</feature>
<dbReference type="Gene3D" id="1.10.10.10">
    <property type="entry name" value="Winged helix-like DNA-binding domain superfamily/Winged helix DNA-binding domain"/>
    <property type="match status" value="1"/>
</dbReference>
<dbReference type="CDD" id="cd00383">
    <property type="entry name" value="trans_reg_C"/>
    <property type="match status" value="1"/>
</dbReference>
<keyword evidence="3" id="KW-0805">Transcription regulation</keyword>
<dbReference type="Pfam" id="PF00486">
    <property type="entry name" value="Trans_reg_C"/>
    <property type="match status" value="1"/>
</dbReference>
<evidence type="ECO:0000313" key="9">
    <source>
        <dbReference type="Proteomes" id="UP000309992"/>
    </source>
</evidence>
<dbReference type="PROSITE" id="PS51755">
    <property type="entry name" value="OMPR_PHOB"/>
    <property type="match status" value="1"/>
</dbReference>
<feature type="DNA-binding region" description="OmpR/PhoB-type" evidence="6">
    <location>
        <begin position="17"/>
        <end position="117"/>
    </location>
</feature>
<evidence type="ECO:0000256" key="5">
    <source>
        <dbReference type="ARBA" id="ARBA00023163"/>
    </source>
</evidence>
<dbReference type="InterPro" id="IPR039420">
    <property type="entry name" value="WalR-like"/>
</dbReference>
<keyword evidence="5" id="KW-0804">Transcription</keyword>
<evidence type="ECO:0000256" key="1">
    <source>
        <dbReference type="ARBA" id="ARBA00022553"/>
    </source>
</evidence>
<evidence type="ECO:0000259" key="7">
    <source>
        <dbReference type="PROSITE" id="PS51755"/>
    </source>
</evidence>
<keyword evidence="2" id="KW-0902">Two-component regulatory system</keyword>
<name>A0ABY2S893_9PSEU</name>
<protein>
    <submittedName>
        <fullName evidence="8">Winged helix-turn-helix transcriptional regulator</fullName>
    </submittedName>
</protein>
<evidence type="ECO:0000256" key="2">
    <source>
        <dbReference type="ARBA" id="ARBA00023012"/>
    </source>
</evidence>
<proteinExistence type="predicted"/>
<dbReference type="InterPro" id="IPR001867">
    <property type="entry name" value="OmpR/PhoB-type_DNA-bd"/>
</dbReference>
<dbReference type="InterPro" id="IPR016032">
    <property type="entry name" value="Sig_transdc_resp-reg_C-effctor"/>
</dbReference>
<keyword evidence="4 6" id="KW-0238">DNA-binding</keyword>
<dbReference type="Proteomes" id="UP000309992">
    <property type="component" value="Unassembled WGS sequence"/>
</dbReference>
<evidence type="ECO:0000313" key="8">
    <source>
        <dbReference type="EMBL" id="TKG72115.1"/>
    </source>
</evidence>
<dbReference type="PANTHER" id="PTHR48111">
    <property type="entry name" value="REGULATOR OF RPOS"/>
    <property type="match status" value="1"/>
</dbReference>
<comment type="caution">
    <text evidence="8">The sequence shown here is derived from an EMBL/GenBank/DDBJ whole genome shotgun (WGS) entry which is preliminary data.</text>
</comment>
<gene>
    <name evidence="8" type="ORF">FCN18_07560</name>
</gene>
<sequence>MPRKPLLGVLEIVTQSTAPPDVTGVVIVIDAGARIVYASGVPVPLTRLEFDLLLHLYRNAGRVCHRAVLLDRVWGMARTSTHRSRTLDVHIRKLRAKLGAELPLITTVRGVGYRFDGAALVRMKGDS</sequence>
<evidence type="ECO:0000256" key="3">
    <source>
        <dbReference type="ARBA" id="ARBA00023015"/>
    </source>
</evidence>
<organism evidence="8 9">
    <name type="scientific">Prauserella endophytica</name>
    <dbReference type="NCBI Taxonomy" id="1592324"/>
    <lineage>
        <taxon>Bacteria</taxon>
        <taxon>Bacillati</taxon>
        <taxon>Actinomycetota</taxon>
        <taxon>Actinomycetes</taxon>
        <taxon>Pseudonocardiales</taxon>
        <taxon>Pseudonocardiaceae</taxon>
        <taxon>Prauserella</taxon>
        <taxon>Prauserella coralliicola group</taxon>
    </lineage>
</organism>
<keyword evidence="1" id="KW-0597">Phosphoprotein</keyword>
<keyword evidence="9" id="KW-1185">Reference proteome</keyword>
<dbReference type="EMBL" id="SWMS01000003">
    <property type="protein sequence ID" value="TKG72115.1"/>
    <property type="molecule type" value="Genomic_DNA"/>
</dbReference>
<evidence type="ECO:0000256" key="4">
    <source>
        <dbReference type="ARBA" id="ARBA00023125"/>
    </source>
</evidence>